<feature type="transmembrane region" description="Helical" evidence="10">
    <location>
        <begin position="33"/>
        <end position="55"/>
    </location>
</feature>
<keyword evidence="3" id="KW-0716">Sensory transduction</keyword>
<evidence type="ECO:0000256" key="7">
    <source>
        <dbReference type="ARBA" id="ARBA00023136"/>
    </source>
</evidence>
<evidence type="ECO:0000256" key="5">
    <source>
        <dbReference type="ARBA" id="ARBA00022725"/>
    </source>
</evidence>
<evidence type="ECO:0000256" key="3">
    <source>
        <dbReference type="ARBA" id="ARBA00022606"/>
    </source>
</evidence>
<name>A0A8J2ED62_COTCN</name>
<dbReference type="GO" id="GO:0005549">
    <property type="term" value="F:odorant binding"/>
    <property type="evidence" value="ECO:0007669"/>
    <property type="project" value="InterPro"/>
</dbReference>
<dbReference type="PANTHER" id="PTHR21137:SF35">
    <property type="entry name" value="ODORANT RECEPTOR 19A-RELATED"/>
    <property type="match status" value="1"/>
</dbReference>
<dbReference type="AlphaFoldDB" id="A0A8J2ED62"/>
<evidence type="ECO:0000256" key="2">
    <source>
        <dbReference type="ARBA" id="ARBA00022475"/>
    </source>
</evidence>
<keyword evidence="9" id="KW-0807">Transducer</keyword>
<organism evidence="11 12">
    <name type="scientific">Cotesia congregata</name>
    <name type="common">Parasitoid wasp</name>
    <name type="synonym">Apanteles congregatus</name>
    <dbReference type="NCBI Taxonomy" id="51543"/>
    <lineage>
        <taxon>Eukaryota</taxon>
        <taxon>Metazoa</taxon>
        <taxon>Ecdysozoa</taxon>
        <taxon>Arthropoda</taxon>
        <taxon>Hexapoda</taxon>
        <taxon>Insecta</taxon>
        <taxon>Pterygota</taxon>
        <taxon>Neoptera</taxon>
        <taxon>Endopterygota</taxon>
        <taxon>Hymenoptera</taxon>
        <taxon>Apocrita</taxon>
        <taxon>Ichneumonoidea</taxon>
        <taxon>Braconidae</taxon>
        <taxon>Microgastrinae</taxon>
        <taxon>Cotesia</taxon>
    </lineage>
</organism>
<evidence type="ECO:0000256" key="10">
    <source>
        <dbReference type="SAM" id="Phobius"/>
    </source>
</evidence>
<dbReference type="Proteomes" id="UP000786811">
    <property type="component" value="Unassembled WGS sequence"/>
</dbReference>
<keyword evidence="6 10" id="KW-1133">Transmembrane helix</keyword>
<dbReference type="PANTHER" id="PTHR21137">
    <property type="entry name" value="ODORANT RECEPTOR"/>
    <property type="match status" value="1"/>
</dbReference>
<keyword evidence="2" id="KW-1003">Cell membrane</keyword>
<dbReference type="GO" id="GO:0004984">
    <property type="term" value="F:olfactory receptor activity"/>
    <property type="evidence" value="ECO:0007669"/>
    <property type="project" value="InterPro"/>
</dbReference>
<feature type="non-terminal residue" evidence="11">
    <location>
        <position position="1"/>
    </location>
</feature>
<sequence>MKVLTYSFFILQVFGGWIPISWSSTVKEQIYNIYTLIIGLTMITFFVSCTIDLFYTSNVELMVQNLSMTFTVFVAWSKLVLLKLKRSEVRNILRLLDRRLCRVEREEEAEIQFKHDKKAKDIVVTYFILVGCAVSFMTTASILDNLSARVLPFNGWFPFQHFNGSGFWIAYFHQSIAHFYVAMVGSAFDTVVWGVFIQNSNQLVILKSRLESFVRIAHRNKTSGTGDLSYLRNWEHKFMKECIHHHWIILQLTNDLFSPIIFLQYSLSSLILCMSVQLLTKLAFGSPEFMFIVFYLSCMISQIFLFCWYANEVALESSGISSAIYNMDWQYLTNKTKKDLLLMKIRTVRPIKFTSGSLIELSLESFTKLMKFSYTAYNVLQRR</sequence>
<keyword evidence="8 11" id="KW-0675">Receptor</keyword>
<evidence type="ECO:0000256" key="6">
    <source>
        <dbReference type="ARBA" id="ARBA00022989"/>
    </source>
</evidence>
<reference evidence="11" key="1">
    <citation type="submission" date="2021-04" db="EMBL/GenBank/DDBJ databases">
        <authorList>
            <person name="Chebbi M.A.C M."/>
        </authorList>
    </citation>
    <scope>NUCLEOTIDE SEQUENCE</scope>
</reference>
<keyword evidence="7 10" id="KW-0472">Membrane</keyword>
<dbReference type="EMBL" id="CAJNRD030001116">
    <property type="protein sequence ID" value="CAG5075936.1"/>
    <property type="molecule type" value="Genomic_DNA"/>
</dbReference>
<evidence type="ECO:0000256" key="1">
    <source>
        <dbReference type="ARBA" id="ARBA00004651"/>
    </source>
</evidence>
<dbReference type="Pfam" id="PF02949">
    <property type="entry name" value="7tm_6"/>
    <property type="match status" value="1"/>
</dbReference>
<evidence type="ECO:0000313" key="11">
    <source>
        <dbReference type="EMBL" id="CAG5075936.1"/>
    </source>
</evidence>
<evidence type="ECO:0000256" key="9">
    <source>
        <dbReference type="ARBA" id="ARBA00023224"/>
    </source>
</evidence>
<evidence type="ECO:0000313" key="12">
    <source>
        <dbReference type="Proteomes" id="UP000786811"/>
    </source>
</evidence>
<comment type="subcellular location">
    <subcellularLocation>
        <location evidence="1">Cell membrane</location>
        <topology evidence="1">Multi-pass membrane protein</topology>
    </subcellularLocation>
</comment>
<feature type="transmembrane region" description="Helical" evidence="10">
    <location>
        <begin position="291"/>
        <end position="311"/>
    </location>
</feature>
<feature type="transmembrane region" description="Helical" evidence="10">
    <location>
        <begin position="61"/>
        <end position="81"/>
    </location>
</feature>
<dbReference type="OrthoDB" id="6597368at2759"/>
<accession>A0A8J2ED62</accession>
<keyword evidence="12" id="KW-1185">Reference proteome</keyword>
<dbReference type="GO" id="GO:0005886">
    <property type="term" value="C:plasma membrane"/>
    <property type="evidence" value="ECO:0007669"/>
    <property type="project" value="UniProtKB-SubCell"/>
</dbReference>
<evidence type="ECO:0000256" key="4">
    <source>
        <dbReference type="ARBA" id="ARBA00022692"/>
    </source>
</evidence>
<feature type="transmembrane region" description="Helical" evidence="10">
    <location>
        <begin position="6"/>
        <end position="26"/>
    </location>
</feature>
<comment type="caution">
    <text evidence="11">The sequence shown here is derived from an EMBL/GenBank/DDBJ whole genome shotgun (WGS) entry which is preliminary data.</text>
</comment>
<dbReference type="GO" id="GO:0007165">
    <property type="term" value="P:signal transduction"/>
    <property type="evidence" value="ECO:0007669"/>
    <property type="project" value="UniProtKB-KW"/>
</dbReference>
<dbReference type="InterPro" id="IPR004117">
    <property type="entry name" value="7tm6_olfct_rcpt"/>
</dbReference>
<proteinExistence type="predicted"/>
<feature type="transmembrane region" description="Helical" evidence="10">
    <location>
        <begin position="256"/>
        <end position="279"/>
    </location>
</feature>
<keyword evidence="4 10" id="KW-0812">Transmembrane</keyword>
<gene>
    <name evidence="11" type="ORF">HICCMSTLAB_LOCUS1936</name>
</gene>
<feature type="transmembrane region" description="Helical" evidence="10">
    <location>
        <begin position="123"/>
        <end position="143"/>
    </location>
</feature>
<protein>
    <submittedName>
        <fullName evidence="11">Olfactory receptor 229</fullName>
    </submittedName>
</protein>
<evidence type="ECO:0000256" key="8">
    <source>
        <dbReference type="ARBA" id="ARBA00023170"/>
    </source>
</evidence>
<feature type="transmembrane region" description="Helical" evidence="10">
    <location>
        <begin position="179"/>
        <end position="197"/>
    </location>
</feature>
<keyword evidence="5" id="KW-0552">Olfaction</keyword>